<dbReference type="SUPFAM" id="SSF54928">
    <property type="entry name" value="RNA-binding domain, RBD"/>
    <property type="match status" value="2"/>
</dbReference>
<sequence>MDERFIKTSFNLMSQDPTHVKVVRPKSGQPIGYGFISFENEETAQRVLRELNGQQIPNASQVGKKFRLNITSSREDNEFSIYVGDLSAEVDDYTLLNAFAKHYPSTCSAKGQSRRFGFVRFSQESEYHNALVHCNNSNILGPKPISVRAAKPRKYSRHHNTNYSQHRGRTPDLVTTELYTPQQQTETPETVYPSDMNVNYSGVPVSGQPIWVYPMLPYGAALPLNYGDPYVYGQPSYGQPLYYQNCDLSSYGLNGLIPGPIYVADGQNHYIDDKLNEEMMAKNEDLYATIENTRWTSIEAEKEPKMQ</sequence>
<proteinExistence type="inferred from homology"/>
<evidence type="ECO:0000256" key="1">
    <source>
        <dbReference type="ARBA" id="ARBA00008920"/>
    </source>
</evidence>
<dbReference type="InterPro" id="IPR035979">
    <property type="entry name" value="RBD_domain_sf"/>
</dbReference>
<evidence type="ECO:0000259" key="5">
    <source>
        <dbReference type="PROSITE" id="PS50102"/>
    </source>
</evidence>
<dbReference type="EMBL" id="OC915878">
    <property type="protein sequence ID" value="CAD7642307.1"/>
    <property type="molecule type" value="Genomic_DNA"/>
</dbReference>
<dbReference type="Proteomes" id="UP000728032">
    <property type="component" value="Unassembled WGS sequence"/>
</dbReference>
<evidence type="ECO:0000256" key="2">
    <source>
        <dbReference type="ARBA" id="ARBA00022884"/>
    </source>
</evidence>
<dbReference type="Pfam" id="PF00076">
    <property type="entry name" value="RRM_1"/>
    <property type="match status" value="2"/>
</dbReference>
<dbReference type="PANTHER" id="PTHR37457">
    <property type="entry name" value="TRNA SELENOCYSTEINE 1-ASSOCIATED PROTEIN 1-RELATED"/>
    <property type="match status" value="1"/>
</dbReference>
<dbReference type="InterPro" id="IPR040434">
    <property type="entry name" value="TSAP1"/>
</dbReference>
<gene>
    <name evidence="6" type="ORF">ONB1V03_LOCUS3528</name>
</gene>
<dbReference type="PROSITE" id="PS50102">
    <property type="entry name" value="RRM"/>
    <property type="match status" value="2"/>
</dbReference>
<feature type="domain" description="RRM" evidence="5">
    <location>
        <begin position="1"/>
        <end position="73"/>
    </location>
</feature>
<keyword evidence="7" id="KW-1185">Reference proteome</keyword>
<dbReference type="InterPro" id="IPR012677">
    <property type="entry name" value="Nucleotide-bd_a/b_plait_sf"/>
</dbReference>
<organism evidence="6">
    <name type="scientific">Oppiella nova</name>
    <dbReference type="NCBI Taxonomy" id="334625"/>
    <lineage>
        <taxon>Eukaryota</taxon>
        <taxon>Metazoa</taxon>
        <taxon>Ecdysozoa</taxon>
        <taxon>Arthropoda</taxon>
        <taxon>Chelicerata</taxon>
        <taxon>Arachnida</taxon>
        <taxon>Acari</taxon>
        <taxon>Acariformes</taxon>
        <taxon>Sarcoptiformes</taxon>
        <taxon>Oribatida</taxon>
        <taxon>Brachypylina</taxon>
        <taxon>Oppioidea</taxon>
        <taxon>Oppiidae</taxon>
        <taxon>Oppiella</taxon>
    </lineage>
</organism>
<dbReference type="GO" id="GO:0003723">
    <property type="term" value="F:RNA binding"/>
    <property type="evidence" value="ECO:0007669"/>
    <property type="project" value="UniProtKB-UniRule"/>
</dbReference>
<protein>
    <recommendedName>
        <fullName evidence="3">tRNA selenocysteine-associated protein 1</fullName>
    </recommendedName>
</protein>
<comment type="similarity">
    <text evidence="1">Belongs to the RRM TRSPAP family.</text>
</comment>
<dbReference type="OrthoDB" id="446113at2759"/>
<accession>A0A7R9LIE2</accession>
<evidence type="ECO:0000256" key="4">
    <source>
        <dbReference type="PROSITE-ProRule" id="PRU00176"/>
    </source>
</evidence>
<dbReference type="AlphaFoldDB" id="A0A7R9LIE2"/>
<dbReference type="EMBL" id="CAJPVJ010001053">
    <property type="protein sequence ID" value="CAG2163967.1"/>
    <property type="molecule type" value="Genomic_DNA"/>
</dbReference>
<evidence type="ECO:0000313" key="6">
    <source>
        <dbReference type="EMBL" id="CAD7642307.1"/>
    </source>
</evidence>
<dbReference type="Gene3D" id="3.30.70.330">
    <property type="match status" value="2"/>
</dbReference>
<dbReference type="PANTHER" id="PTHR37457:SF3">
    <property type="entry name" value="TRNA SELENOCYSTEINE-ASSOCIATED PROTEIN 1"/>
    <property type="match status" value="1"/>
</dbReference>
<keyword evidence="2 4" id="KW-0694">RNA-binding</keyword>
<dbReference type="InterPro" id="IPR000504">
    <property type="entry name" value="RRM_dom"/>
</dbReference>
<feature type="domain" description="RRM" evidence="5">
    <location>
        <begin position="79"/>
        <end position="152"/>
    </location>
</feature>
<dbReference type="SMART" id="SM00360">
    <property type="entry name" value="RRM"/>
    <property type="match status" value="1"/>
</dbReference>
<name>A0A7R9LIE2_9ACAR</name>
<reference evidence="6" key="1">
    <citation type="submission" date="2020-11" db="EMBL/GenBank/DDBJ databases">
        <authorList>
            <person name="Tran Van P."/>
        </authorList>
    </citation>
    <scope>NUCLEOTIDE SEQUENCE</scope>
</reference>
<evidence type="ECO:0000313" key="7">
    <source>
        <dbReference type="Proteomes" id="UP000728032"/>
    </source>
</evidence>
<evidence type="ECO:0000256" key="3">
    <source>
        <dbReference type="ARBA" id="ARBA00033477"/>
    </source>
</evidence>